<comment type="function">
    <text evidence="8 10">GTPase that plays an essential role in the late steps of ribosome biogenesis.</text>
</comment>
<gene>
    <name evidence="8 12" type="primary">der</name>
    <name evidence="12" type="ORF">GCM10022215_37360</name>
</gene>
<feature type="binding site" evidence="8">
    <location>
        <begin position="74"/>
        <end position="78"/>
    </location>
    <ligand>
        <name>GTP</name>
        <dbReference type="ChEBI" id="CHEBI:37565"/>
        <label>1</label>
    </ligand>
</feature>
<keyword evidence="5 8" id="KW-0547">Nucleotide-binding</keyword>
<dbReference type="HAMAP" id="MF_00195">
    <property type="entry name" value="GTPase_Der"/>
    <property type="match status" value="1"/>
</dbReference>
<dbReference type="NCBIfam" id="TIGR03594">
    <property type="entry name" value="GTPase_EngA"/>
    <property type="match status" value="1"/>
</dbReference>
<evidence type="ECO:0000313" key="13">
    <source>
        <dbReference type="Proteomes" id="UP001501495"/>
    </source>
</evidence>
<evidence type="ECO:0000313" key="12">
    <source>
        <dbReference type="EMBL" id="GAA4127111.1"/>
    </source>
</evidence>
<feature type="domain" description="EngA-type G" evidence="11">
    <location>
        <begin position="196"/>
        <end position="369"/>
    </location>
</feature>
<reference evidence="13" key="1">
    <citation type="journal article" date="2019" name="Int. J. Syst. Evol. Microbiol.">
        <title>The Global Catalogue of Microorganisms (GCM) 10K type strain sequencing project: providing services to taxonomists for standard genome sequencing and annotation.</title>
        <authorList>
            <consortium name="The Broad Institute Genomics Platform"/>
            <consortium name="The Broad Institute Genome Sequencing Center for Infectious Disease"/>
            <person name="Wu L."/>
            <person name="Ma J."/>
        </authorList>
    </citation>
    <scope>NUCLEOTIDE SEQUENCE [LARGE SCALE GENOMIC DNA]</scope>
    <source>
        <strain evidence="13">JCM 16703</strain>
    </source>
</reference>
<evidence type="ECO:0000256" key="6">
    <source>
        <dbReference type="ARBA" id="ARBA00023134"/>
    </source>
</evidence>
<dbReference type="PANTHER" id="PTHR43834:SF6">
    <property type="entry name" value="GTPASE DER"/>
    <property type="match status" value="1"/>
</dbReference>
<dbReference type="PIRSF" id="PIRSF006485">
    <property type="entry name" value="GTP-binding_EngA"/>
    <property type="match status" value="1"/>
</dbReference>
<feature type="binding site" evidence="8">
    <location>
        <begin position="202"/>
        <end position="209"/>
    </location>
    <ligand>
        <name>GTP</name>
        <dbReference type="ChEBI" id="CHEBI:37565"/>
        <label>2</label>
    </ligand>
</feature>
<dbReference type="RefSeq" id="WP_344734995.1">
    <property type="nucleotide sequence ID" value="NZ_BAAAZH010000028.1"/>
</dbReference>
<accession>A0ABP7XXF2</accession>
<dbReference type="PANTHER" id="PTHR43834">
    <property type="entry name" value="GTPASE DER"/>
    <property type="match status" value="1"/>
</dbReference>
<dbReference type="InterPro" id="IPR005225">
    <property type="entry name" value="Small_GTP-bd"/>
</dbReference>
<keyword evidence="4 10" id="KW-0677">Repeat</keyword>
<dbReference type="InterPro" id="IPR003593">
    <property type="entry name" value="AAA+_ATPase"/>
</dbReference>
<dbReference type="Proteomes" id="UP001501495">
    <property type="component" value="Unassembled WGS sequence"/>
</dbReference>
<name>A0ABP7XXF2_9ACTN</name>
<evidence type="ECO:0000256" key="9">
    <source>
        <dbReference type="PROSITE-ProRule" id="PRU01049"/>
    </source>
</evidence>
<feature type="binding site" evidence="8">
    <location>
        <begin position="249"/>
        <end position="253"/>
    </location>
    <ligand>
        <name>GTP</name>
        <dbReference type="ChEBI" id="CHEBI:37565"/>
        <label>2</label>
    </ligand>
</feature>
<evidence type="ECO:0000256" key="10">
    <source>
        <dbReference type="RuleBase" id="RU004481"/>
    </source>
</evidence>
<evidence type="ECO:0000256" key="4">
    <source>
        <dbReference type="ARBA" id="ARBA00022737"/>
    </source>
</evidence>
<comment type="similarity">
    <text evidence="1 8 9 10">Belongs to the TRAFAC class TrmE-Era-EngA-EngB-Septin-like GTPase superfamily. EngA (Der) GTPase family.</text>
</comment>
<dbReference type="SMART" id="SM00382">
    <property type="entry name" value="AAA"/>
    <property type="match status" value="2"/>
</dbReference>
<evidence type="ECO:0000256" key="7">
    <source>
        <dbReference type="ARBA" id="ARBA00032345"/>
    </source>
</evidence>
<dbReference type="Pfam" id="PF14714">
    <property type="entry name" value="KH_dom-like"/>
    <property type="match status" value="1"/>
</dbReference>
<evidence type="ECO:0000256" key="5">
    <source>
        <dbReference type="ARBA" id="ARBA00022741"/>
    </source>
</evidence>
<organism evidence="12 13">
    <name type="scientific">Nocardioides fonticola</name>
    <dbReference type="NCBI Taxonomy" id="450363"/>
    <lineage>
        <taxon>Bacteria</taxon>
        <taxon>Bacillati</taxon>
        <taxon>Actinomycetota</taxon>
        <taxon>Actinomycetes</taxon>
        <taxon>Propionibacteriales</taxon>
        <taxon>Nocardioidaceae</taxon>
        <taxon>Nocardioides</taxon>
    </lineage>
</organism>
<evidence type="ECO:0000259" key="11">
    <source>
        <dbReference type="PROSITE" id="PS51712"/>
    </source>
</evidence>
<dbReference type="InterPro" id="IPR027417">
    <property type="entry name" value="P-loop_NTPase"/>
</dbReference>
<dbReference type="InterPro" id="IPR006073">
    <property type="entry name" value="GTP-bd"/>
</dbReference>
<dbReference type="CDD" id="cd01894">
    <property type="entry name" value="EngA1"/>
    <property type="match status" value="1"/>
</dbReference>
<keyword evidence="3 8" id="KW-0690">Ribosome biogenesis</keyword>
<evidence type="ECO:0000256" key="8">
    <source>
        <dbReference type="HAMAP-Rule" id="MF_00195"/>
    </source>
</evidence>
<dbReference type="EMBL" id="BAAAZH010000028">
    <property type="protein sequence ID" value="GAA4127111.1"/>
    <property type="molecule type" value="Genomic_DNA"/>
</dbReference>
<comment type="caution">
    <text evidence="12">The sequence shown here is derived from an EMBL/GenBank/DDBJ whole genome shotgun (WGS) entry which is preliminary data.</text>
</comment>
<dbReference type="Gene3D" id="3.30.300.20">
    <property type="match status" value="1"/>
</dbReference>
<feature type="binding site" evidence="8">
    <location>
        <begin position="27"/>
        <end position="34"/>
    </location>
    <ligand>
        <name>GTP</name>
        <dbReference type="ChEBI" id="CHEBI:37565"/>
        <label>1</label>
    </ligand>
</feature>
<dbReference type="InterPro" id="IPR032859">
    <property type="entry name" value="KH_dom-like"/>
</dbReference>
<proteinExistence type="inferred from homology"/>
<sequence length="456" mass="49900">MTDFPEYDLDADGEGTTGPVPVLAVVGRPNVGKSTLVNRIIGRREAVVQDIPGVTRDRVSYDATWNGRAFTVVDTGGWDPDARGLAHAIAAQAEVAVTLADAVLFVVDATVGITDADEAVVRILRKSGKPVVLAANKVDDARTEAEAYGLWNLGLGEPWPVSALHGRGSGDMLDAILAALPEPPPERLGEEVGGPRRIAIVGRPNVGKSSLLNKLAGSERVVVDNVAGTTVDPVDELVELGGKVWRFIDTAGIRKRVKEASGHEYYASLRTSTAIDRAEVAVLVVDGGQSISEQDQRIIQMVRESGRALVIAFNKWDLVDEERRYYLEREIERDLVQVQWAPRINITARTGWHIDRLVPAIERALEGWETRISTGALNGFLGRLVAEHPHPVRSGKQPKILFGTQASTAPPVFILFTSGKLDAGYERFIERRLREEFGFVGTPIVLQQRPREKRKR</sequence>
<dbReference type="InterPro" id="IPR016484">
    <property type="entry name" value="GTPase_Der"/>
</dbReference>
<keyword evidence="6 8" id="KW-0342">GTP-binding</keyword>
<dbReference type="NCBIfam" id="TIGR00231">
    <property type="entry name" value="small_GTP"/>
    <property type="match status" value="2"/>
</dbReference>
<dbReference type="Gene3D" id="3.40.50.300">
    <property type="entry name" value="P-loop containing nucleotide triphosphate hydrolases"/>
    <property type="match status" value="2"/>
</dbReference>
<dbReference type="InterPro" id="IPR015946">
    <property type="entry name" value="KH_dom-like_a/b"/>
</dbReference>
<evidence type="ECO:0000256" key="1">
    <source>
        <dbReference type="ARBA" id="ARBA00008279"/>
    </source>
</evidence>
<feature type="binding site" evidence="8">
    <location>
        <begin position="136"/>
        <end position="139"/>
    </location>
    <ligand>
        <name>GTP</name>
        <dbReference type="ChEBI" id="CHEBI:37565"/>
        <label>1</label>
    </ligand>
</feature>
<dbReference type="SUPFAM" id="SSF52540">
    <property type="entry name" value="P-loop containing nucleoside triphosphate hydrolases"/>
    <property type="match status" value="2"/>
</dbReference>
<evidence type="ECO:0000256" key="2">
    <source>
        <dbReference type="ARBA" id="ARBA00020953"/>
    </source>
</evidence>
<feature type="domain" description="EngA-type G" evidence="11">
    <location>
        <begin position="21"/>
        <end position="184"/>
    </location>
</feature>
<dbReference type="PROSITE" id="PS51712">
    <property type="entry name" value="G_ENGA"/>
    <property type="match status" value="2"/>
</dbReference>
<dbReference type="CDD" id="cd01895">
    <property type="entry name" value="EngA2"/>
    <property type="match status" value="1"/>
</dbReference>
<dbReference type="NCBIfam" id="NF002828">
    <property type="entry name" value="PRK03003.1"/>
    <property type="match status" value="1"/>
</dbReference>
<keyword evidence="13" id="KW-1185">Reference proteome</keyword>
<comment type="subunit">
    <text evidence="8">Associates with the 50S ribosomal subunit.</text>
</comment>
<dbReference type="InterPro" id="IPR031166">
    <property type="entry name" value="G_ENGA"/>
</dbReference>
<evidence type="ECO:0000256" key="3">
    <source>
        <dbReference type="ARBA" id="ARBA00022517"/>
    </source>
</evidence>
<protein>
    <recommendedName>
        <fullName evidence="2 8">GTPase Der</fullName>
    </recommendedName>
    <alternativeName>
        <fullName evidence="7 8">GTP-binding protein EngA</fullName>
    </alternativeName>
</protein>
<dbReference type="PRINTS" id="PR00326">
    <property type="entry name" value="GTP1OBG"/>
</dbReference>
<dbReference type="Pfam" id="PF01926">
    <property type="entry name" value="MMR_HSR1"/>
    <property type="match status" value="2"/>
</dbReference>
<feature type="binding site" evidence="8">
    <location>
        <begin position="314"/>
        <end position="317"/>
    </location>
    <ligand>
        <name>GTP</name>
        <dbReference type="ChEBI" id="CHEBI:37565"/>
        <label>2</label>
    </ligand>
</feature>